<dbReference type="InterPro" id="IPR020613">
    <property type="entry name" value="Thiolase_CS"/>
</dbReference>
<comment type="similarity">
    <text evidence="2 10">Belongs to the thiolase-like superfamily. Thiolase family.</text>
</comment>
<dbReference type="RefSeq" id="WP_039249457.1">
    <property type="nucleotide sequence ID" value="NZ_JDRX01000007.1"/>
</dbReference>
<dbReference type="PIRSF" id="PIRSF000429">
    <property type="entry name" value="Ac-CoA_Ac_transf"/>
    <property type="match status" value="1"/>
</dbReference>
<name>A0AA89CV37_CLONO</name>
<dbReference type="Pfam" id="PF00108">
    <property type="entry name" value="Thiolase_N"/>
    <property type="match status" value="1"/>
</dbReference>
<dbReference type="PROSITE" id="PS00099">
    <property type="entry name" value="THIOLASE_3"/>
    <property type="match status" value="1"/>
</dbReference>
<dbReference type="PANTHER" id="PTHR18919">
    <property type="entry name" value="ACETYL-COA C-ACYLTRANSFERASE"/>
    <property type="match status" value="1"/>
</dbReference>
<dbReference type="PANTHER" id="PTHR18919:SF107">
    <property type="entry name" value="ACETYL-COA ACETYLTRANSFERASE, CYTOSOLIC"/>
    <property type="match status" value="1"/>
</dbReference>
<reference evidence="13 14" key="1">
    <citation type="submission" date="2014-01" db="EMBL/GenBank/DDBJ databases">
        <title>Plasmidome dynamics in the species complex Clostridium novyi sensu lato converts strains of independent lineages into distinctly different pathogens.</title>
        <authorList>
            <person name="Skarin H."/>
            <person name="Segerman B."/>
        </authorList>
    </citation>
    <scope>NUCLEOTIDE SEQUENCE [LARGE SCALE GENOMIC DNA]</scope>
    <source>
        <strain evidence="13 14">4570</strain>
    </source>
</reference>
<comment type="catalytic activity">
    <reaction evidence="8">
        <text>2 acetyl-CoA = acetoacetyl-CoA + CoA</text>
        <dbReference type="Rhea" id="RHEA:21036"/>
        <dbReference type="ChEBI" id="CHEBI:57286"/>
        <dbReference type="ChEBI" id="CHEBI:57287"/>
        <dbReference type="ChEBI" id="CHEBI:57288"/>
        <dbReference type="EC" id="2.3.1.9"/>
    </reaction>
</comment>
<evidence type="ECO:0000256" key="4">
    <source>
        <dbReference type="ARBA" id="ARBA00022679"/>
    </source>
</evidence>
<feature type="domain" description="Thiolase C-terminal" evidence="12">
    <location>
        <begin position="271"/>
        <end position="392"/>
    </location>
</feature>
<dbReference type="EC" id="2.3.1.9" evidence="3"/>
<dbReference type="PROSITE" id="PS00737">
    <property type="entry name" value="THIOLASE_2"/>
    <property type="match status" value="1"/>
</dbReference>
<comment type="caution">
    <text evidence="13">The sequence shown here is derived from an EMBL/GenBank/DDBJ whole genome shotgun (WGS) entry which is preliminary data.</text>
</comment>
<organism evidence="13 14">
    <name type="scientific">Clostridium novyi A str. 4570</name>
    <dbReference type="NCBI Taxonomy" id="1444290"/>
    <lineage>
        <taxon>Bacteria</taxon>
        <taxon>Bacillati</taxon>
        <taxon>Bacillota</taxon>
        <taxon>Clostridia</taxon>
        <taxon>Eubacteriales</taxon>
        <taxon>Clostridiaceae</taxon>
        <taxon>Clostridium</taxon>
    </lineage>
</organism>
<dbReference type="EMBL" id="JDRX01000007">
    <property type="protein sequence ID" value="KGN02602.1"/>
    <property type="molecule type" value="Genomic_DNA"/>
</dbReference>
<dbReference type="AlphaFoldDB" id="A0AA89CV37"/>
<keyword evidence="5 10" id="KW-0012">Acyltransferase</keyword>
<evidence type="ECO:0000256" key="10">
    <source>
        <dbReference type="RuleBase" id="RU003557"/>
    </source>
</evidence>
<evidence type="ECO:0000256" key="1">
    <source>
        <dbReference type="ARBA" id="ARBA00004496"/>
    </source>
</evidence>
<dbReference type="GO" id="GO:0005737">
    <property type="term" value="C:cytoplasm"/>
    <property type="evidence" value="ECO:0007669"/>
    <property type="project" value="UniProtKB-SubCell"/>
</dbReference>
<dbReference type="InterPro" id="IPR020616">
    <property type="entry name" value="Thiolase_N"/>
</dbReference>
<evidence type="ECO:0000256" key="2">
    <source>
        <dbReference type="ARBA" id="ARBA00010982"/>
    </source>
</evidence>
<dbReference type="SUPFAM" id="SSF53901">
    <property type="entry name" value="Thiolase-like"/>
    <property type="match status" value="2"/>
</dbReference>
<dbReference type="CDD" id="cd00751">
    <property type="entry name" value="thiolase"/>
    <property type="match status" value="1"/>
</dbReference>
<accession>A0AA89CV37</accession>
<keyword evidence="4 10" id="KW-0808">Transferase</keyword>
<evidence type="ECO:0000256" key="9">
    <source>
        <dbReference type="PIRSR" id="PIRSR000429-1"/>
    </source>
</evidence>
<dbReference type="GO" id="GO:0003985">
    <property type="term" value="F:acetyl-CoA C-acetyltransferase activity"/>
    <property type="evidence" value="ECO:0007669"/>
    <property type="project" value="UniProtKB-EC"/>
</dbReference>
<dbReference type="InterPro" id="IPR016039">
    <property type="entry name" value="Thiolase-like"/>
</dbReference>
<dbReference type="PROSITE" id="PS00098">
    <property type="entry name" value="THIOLASE_1"/>
    <property type="match status" value="1"/>
</dbReference>
<evidence type="ECO:0000256" key="5">
    <source>
        <dbReference type="ARBA" id="ARBA00023315"/>
    </source>
</evidence>
<feature type="domain" description="Thiolase N-terminal" evidence="11">
    <location>
        <begin position="4"/>
        <end position="263"/>
    </location>
</feature>
<evidence type="ECO:0000256" key="6">
    <source>
        <dbReference type="ARBA" id="ARBA00030755"/>
    </source>
</evidence>
<proteinExistence type="inferred from homology"/>
<evidence type="ECO:0000259" key="11">
    <source>
        <dbReference type="Pfam" id="PF00108"/>
    </source>
</evidence>
<feature type="active site" description="Proton acceptor" evidence="9">
    <location>
        <position position="349"/>
    </location>
</feature>
<evidence type="ECO:0000256" key="3">
    <source>
        <dbReference type="ARBA" id="ARBA00012705"/>
    </source>
</evidence>
<comment type="subcellular location">
    <subcellularLocation>
        <location evidence="1">Cytoplasm</location>
    </subcellularLocation>
</comment>
<gene>
    <name evidence="13" type="ORF">Z969_04875</name>
</gene>
<dbReference type="InterPro" id="IPR020615">
    <property type="entry name" value="Thiolase_acyl_enz_int_AS"/>
</dbReference>
<dbReference type="Proteomes" id="UP000030016">
    <property type="component" value="Unassembled WGS sequence"/>
</dbReference>
<feature type="active site" description="Acyl-thioester intermediate" evidence="9">
    <location>
        <position position="88"/>
    </location>
</feature>
<sequence>MKNVVIASAVRTAVGKFGGSLKNVSAVELGAIVIKEAIKRAGIKPEMIDETIMGNVIQAGLGQSPGRQAAVKAGIPVEIPAFTLNKVCGSGLRAVSLAAQMIKAGDADIVVAGGMENMSAAPYVVPGARWGQRMFDGKIVDAMVKDGLWESFNNYHMGMTAENIAAKWNVTREDQDQFALASQQKAEKAIKSGRFKDEIVPVVIKTKKGEVVFDTDEHPRFGADIEGLRKLKPAFKKDGGTVTAGNASGINDGAAALVVMSEEKANELGIKPLARIVSYGSKGLDPAYMGYGPVGATKVALERANLEVKDLDLIEANEAFASQSLAVARDLGFNMDIVNVNGGAIALGHPVGCSGARILVTLLYEMEKRDAKKGLATLCIGGGMGTAMIVERM</sequence>
<dbReference type="InterPro" id="IPR020610">
    <property type="entry name" value="Thiolase_AS"/>
</dbReference>
<feature type="active site" description="Proton acceptor" evidence="9">
    <location>
        <position position="379"/>
    </location>
</feature>
<dbReference type="NCBIfam" id="TIGR01930">
    <property type="entry name" value="AcCoA-C-Actrans"/>
    <property type="match status" value="1"/>
</dbReference>
<dbReference type="InterPro" id="IPR020617">
    <property type="entry name" value="Thiolase_C"/>
</dbReference>
<dbReference type="InterPro" id="IPR002155">
    <property type="entry name" value="Thiolase"/>
</dbReference>
<evidence type="ECO:0000313" key="13">
    <source>
        <dbReference type="EMBL" id="KGN02602.1"/>
    </source>
</evidence>
<evidence type="ECO:0000259" key="12">
    <source>
        <dbReference type="Pfam" id="PF02803"/>
    </source>
</evidence>
<dbReference type="Gene3D" id="3.40.47.10">
    <property type="match status" value="2"/>
</dbReference>
<evidence type="ECO:0000313" key="14">
    <source>
        <dbReference type="Proteomes" id="UP000030016"/>
    </source>
</evidence>
<dbReference type="FunFam" id="3.40.47.10:FF:000010">
    <property type="entry name" value="Acetyl-CoA acetyltransferase (Thiolase)"/>
    <property type="match status" value="1"/>
</dbReference>
<evidence type="ECO:0000256" key="8">
    <source>
        <dbReference type="ARBA" id="ARBA00051550"/>
    </source>
</evidence>
<evidence type="ECO:0000256" key="7">
    <source>
        <dbReference type="ARBA" id="ARBA00044137"/>
    </source>
</evidence>
<protein>
    <recommendedName>
        <fullName evidence="7">Acetyl-CoA acetyltransferase</fullName>
        <ecNumber evidence="3">2.3.1.9</ecNumber>
    </recommendedName>
    <alternativeName>
        <fullName evidence="6">Acetoacetyl-CoA thiolase</fullName>
    </alternativeName>
</protein>
<dbReference type="Pfam" id="PF02803">
    <property type="entry name" value="Thiolase_C"/>
    <property type="match status" value="1"/>
</dbReference>